<dbReference type="PANTHER" id="PTHR21198">
    <property type="entry name" value="GLUTAMATE RACEMASE"/>
    <property type="match status" value="1"/>
</dbReference>
<comment type="caution">
    <text evidence="8">The sequence shown here is derived from an EMBL/GenBank/DDBJ whole genome shotgun (WGS) entry which is preliminary data.</text>
</comment>
<comment type="catalytic activity">
    <reaction evidence="1 7">
        <text>L-glutamate = D-glutamate</text>
        <dbReference type="Rhea" id="RHEA:12813"/>
        <dbReference type="ChEBI" id="CHEBI:29985"/>
        <dbReference type="ChEBI" id="CHEBI:29986"/>
        <dbReference type="EC" id="5.1.1.3"/>
    </reaction>
</comment>
<name>A0A1F7X8R6_9BACT</name>
<evidence type="ECO:0000313" key="8">
    <source>
        <dbReference type="EMBL" id="OGM11427.1"/>
    </source>
</evidence>
<protein>
    <recommendedName>
        <fullName evidence="2 7">Glutamate racemase</fullName>
        <ecNumber evidence="2 7">5.1.1.3</ecNumber>
    </recommendedName>
</protein>
<dbReference type="PROSITE" id="PS00923">
    <property type="entry name" value="ASP_GLU_RACEMASE_1"/>
    <property type="match status" value="1"/>
</dbReference>
<evidence type="ECO:0000256" key="2">
    <source>
        <dbReference type="ARBA" id="ARBA00013090"/>
    </source>
</evidence>
<evidence type="ECO:0000256" key="6">
    <source>
        <dbReference type="ARBA" id="ARBA00023316"/>
    </source>
</evidence>
<evidence type="ECO:0000256" key="3">
    <source>
        <dbReference type="ARBA" id="ARBA00022960"/>
    </source>
</evidence>
<dbReference type="InterPro" id="IPR018187">
    <property type="entry name" value="Asp/Glu_racemase_AS_1"/>
</dbReference>
<dbReference type="InterPro" id="IPR004391">
    <property type="entry name" value="Glu_race"/>
</dbReference>
<feature type="binding site" evidence="7">
    <location>
        <begin position="183"/>
        <end position="184"/>
    </location>
    <ligand>
        <name>substrate</name>
    </ligand>
</feature>
<evidence type="ECO:0000256" key="7">
    <source>
        <dbReference type="HAMAP-Rule" id="MF_00258"/>
    </source>
</evidence>
<dbReference type="AlphaFoldDB" id="A0A1F7X8R6"/>
<organism evidence="8 9">
    <name type="scientific">Candidatus Woesebacteria bacterium RBG_16_34_12</name>
    <dbReference type="NCBI Taxonomy" id="1802480"/>
    <lineage>
        <taxon>Bacteria</taxon>
        <taxon>Candidatus Woeseibacteriota</taxon>
    </lineage>
</organism>
<evidence type="ECO:0000256" key="5">
    <source>
        <dbReference type="ARBA" id="ARBA00023235"/>
    </source>
</evidence>
<keyword evidence="4 7" id="KW-0573">Peptidoglycan synthesis</keyword>
<feature type="binding site" evidence="7">
    <location>
        <begin position="10"/>
        <end position="11"/>
    </location>
    <ligand>
        <name>substrate</name>
    </ligand>
</feature>
<keyword evidence="5 7" id="KW-0413">Isomerase</keyword>
<evidence type="ECO:0000313" key="9">
    <source>
        <dbReference type="Proteomes" id="UP000177053"/>
    </source>
</evidence>
<comment type="function">
    <text evidence="7">Provides the (R)-glutamate required for cell wall biosynthesis.</text>
</comment>
<proteinExistence type="inferred from homology"/>
<comment type="pathway">
    <text evidence="7">Cell wall biogenesis; peptidoglycan biosynthesis.</text>
</comment>
<feature type="active site" description="Proton donor/acceptor" evidence="7">
    <location>
        <position position="73"/>
    </location>
</feature>
<dbReference type="GO" id="GO:0009252">
    <property type="term" value="P:peptidoglycan biosynthetic process"/>
    <property type="evidence" value="ECO:0007669"/>
    <property type="project" value="UniProtKB-UniRule"/>
</dbReference>
<dbReference type="SUPFAM" id="SSF53681">
    <property type="entry name" value="Aspartate/glutamate racemase"/>
    <property type="match status" value="2"/>
</dbReference>
<dbReference type="GO" id="GO:0008881">
    <property type="term" value="F:glutamate racemase activity"/>
    <property type="evidence" value="ECO:0007669"/>
    <property type="project" value="UniProtKB-UniRule"/>
</dbReference>
<dbReference type="InterPro" id="IPR033134">
    <property type="entry name" value="Asp/Glu_racemase_AS_2"/>
</dbReference>
<dbReference type="GO" id="GO:0071555">
    <property type="term" value="P:cell wall organization"/>
    <property type="evidence" value="ECO:0007669"/>
    <property type="project" value="UniProtKB-KW"/>
</dbReference>
<dbReference type="NCBIfam" id="TIGR00067">
    <property type="entry name" value="glut_race"/>
    <property type="match status" value="1"/>
</dbReference>
<dbReference type="Gene3D" id="3.40.50.1860">
    <property type="match status" value="2"/>
</dbReference>
<dbReference type="HAMAP" id="MF_00258">
    <property type="entry name" value="Glu_racemase"/>
    <property type="match status" value="1"/>
</dbReference>
<evidence type="ECO:0000256" key="4">
    <source>
        <dbReference type="ARBA" id="ARBA00022984"/>
    </source>
</evidence>
<accession>A0A1F7X8R6</accession>
<dbReference type="Pfam" id="PF01177">
    <property type="entry name" value="Asp_Glu_race"/>
    <property type="match status" value="1"/>
</dbReference>
<reference evidence="8 9" key="1">
    <citation type="journal article" date="2016" name="Nat. Commun.">
        <title>Thousands of microbial genomes shed light on interconnected biogeochemical processes in an aquifer system.</title>
        <authorList>
            <person name="Anantharaman K."/>
            <person name="Brown C.T."/>
            <person name="Hug L.A."/>
            <person name="Sharon I."/>
            <person name="Castelle C.J."/>
            <person name="Probst A.J."/>
            <person name="Thomas B.C."/>
            <person name="Singh A."/>
            <person name="Wilkins M.J."/>
            <person name="Karaoz U."/>
            <person name="Brodie E.L."/>
            <person name="Williams K.H."/>
            <person name="Hubbard S.S."/>
            <person name="Banfield J.F."/>
        </authorList>
    </citation>
    <scope>NUCLEOTIDE SEQUENCE [LARGE SCALE GENOMIC DNA]</scope>
</reference>
<comment type="similarity">
    <text evidence="7">Belongs to the aspartate/glutamate racemases family.</text>
</comment>
<sequence length="254" mass="28466">MNSKPIGVFDSGIGGLSLIDEIRKTLPNESIIYFADRANFPYGDKPQIQIRKIAGNNVAWLLNQRVKLIVIACNTATISAITYLREKFPNISFVGMEPAVKPASAKSKKGIIILSSPKATKSKQLRILINNYANNIKVFNIGSLELVQAIEEEWDPAKIDRILEVLLPQKIICQADKLVLGCTHFSLIRDQIQKHIGIKIEIIDSREAVARRIKSVLREGNLLNTKTNAIYKFCTTGKAMRIRDISFKRVVIHS</sequence>
<feature type="binding site" evidence="7">
    <location>
        <begin position="74"/>
        <end position="75"/>
    </location>
    <ligand>
        <name>substrate</name>
    </ligand>
</feature>
<gene>
    <name evidence="7" type="primary">murI</name>
    <name evidence="8" type="ORF">A2Z22_00920</name>
</gene>
<dbReference type="InterPro" id="IPR015942">
    <property type="entry name" value="Asp/Glu/hydantoin_racemase"/>
</dbReference>
<dbReference type="PANTHER" id="PTHR21198:SF2">
    <property type="entry name" value="GLUTAMATE RACEMASE"/>
    <property type="match status" value="1"/>
</dbReference>
<keyword evidence="6 7" id="KW-0961">Cell wall biogenesis/degradation</keyword>
<feature type="active site" description="Proton donor/acceptor" evidence="7">
    <location>
        <position position="182"/>
    </location>
</feature>
<dbReference type="EMBL" id="MGFS01000017">
    <property type="protein sequence ID" value="OGM11427.1"/>
    <property type="molecule type" value="Genomic_DNA"/>
</dbReference>
<dbReference type="PROSITE" id="PS00924">
    <property type="entry name" value="ASP_GLU_RACEMASE_2"/>
    <property type="match status" value="1"/>
</dbReference>
<dbReference type="GO" id="GO:0008360">
    <property type="term" value="P:regulation of cell shape"/>
    <property type="evidence" value="ECO:0007669"/>
    <property type="project" value="UniProtKB-KW"/>
</dbReference>
<evidence type="ECO:0000256" key="1">
    <source>
        <dbReference type="ARBA" id="ARBA00001602"/>
    </source>
</evidence>
<keyword evidence="3 7" id="KW-0133">Cell shape</keyword>
<feature type="binding site" evidence="7">
    <location>
        <begin position="42"/>
        <end position="43"/>
    </location>
    <ligand>
        <name>substrate</name>
    </ligand>
</feature>
<dbReference type="Proteomes" id="UP000177053">
    <property type="component" value="Unassembled WGS sequence"/>
</dbReference>
<dbReference type="EC" id="5.1.1.3" evidence="2 7"/>
<dbReference type="UniPathway" id="UPA00219"/>
<dbReference type="InterPro" id="IPR001920">
    <property type="entry name" value="Asp/Glu_race"/>
</dbReference>